<dbReference type="PANTHER" id="PTHR35174">
    <property type="entry name" value="BLL7171 PROTEIN-RELATED"/>
    <property type="match status" value="1"/>
</dbReference>
<organism evidence="2 3">
    <name type="scientific">Lepidopterella palustris CBS 459.81</name>
    <dbReference type="NCBI Taxonomy" id="1314670"/>
    <lineage>
        <taxon>Eukaryota</taxon>
        <taxon>Fungi</taxon>
        <taxon>Dikarya</taxon>
        <taxon>Ascomycota</taxon>
        <taxon>Pezizomycotina</taxon>
        <taxon>Dothideomycetes</taxon>
        <taxon>Pleosporomycetidae</taxon>
        <taxon>Mytilinidiales</taxon>
        <taxon>Argynnaceae</taxon>
        <taxon>Lepidopterella</taxon>
    </lineage>
</organism>
<dbReference type="EMBL" id="KV745584">
    <property type="protein sequence ID" value="OCK74017.1"/>
    <property type="molecule type" value="Genomic_DNA"/>
</dbReference>
<dbReference type="Proteomes" id="UP000250266">
    <property type="component" value="Unassembled WGS sequence"/>
</dbReference>
<keyword evidence="3" id="KW-1185">Reference proteome</keyword>
<dbReference type="Gene3D" id="3.30.70.1060">
    <property type="entry name" value="Dimeric alpha+beta barrel"/>
    <property type="match status" value="1"/>
</dbReference>
<evidence type="ECO:0000259" key="1">
    <source>
        <dbReference type="Pfam" id="PF03795"/>
    </source>
</evidence>
<dbReference type="InterPro" id="IPR011008">
    <property type="entry name" value="Dimeric_a/b-barrel"/>
</dbReference>
<accession>A0A8E2DYD1</accession>
<feature type="domain" description="YCII-related" evidence="1">
    <location>
        <begin position="15"/>
        <end position="114"/>
    </location>
</feature>
<evidence type="ECO:0000313" key="3">
    <source>
        <dbReference type="Proteomes" id="UP000250266"/>
    </source>
</evidence>
<gene>
    <name evidence="2" type="ORF">K432DRAFT_430265</name>
</gene>
<dbReference type="SUPFAM" id="SSF54909">
    <property type="entry name" value="Dimeric alpha+beta barrel"/>
    <property type="match status" value="1"/>
</dbReference>
<dbReference type="InterPro" id="IPR005545">
    <property type="entry name" value="YCII"/>
</dbReference>
<dbReference type="Pfam" id="PF03795">
    <property type="entry name" value="YCII"/>
    <property type="match status" value="1"/>
</dbReference>
<sequence>MPRFIVLIKSSAEAESGALPPAELMNAVGEYNEKLAQSGKLIWADGFLPTSTDAARIVGTDSGARTVTNGPFGEPIMGGYFILNVSNLDEAIQIVKDMPVSKEGAVEIRRLVEIADIPAPPDQIERAKALRALMNKNVAALG</sequence>
<dbReference type="AlphaFoldDB" id="A0A8E2DYD1"/>
<reference evidence="2 3" key="1">
    <citation type="journal article" date="2016" name="Nat. Commun.">
        <title>Ectomycorrhizal ecology is imprinted in the genome of the dominant symbiotic fungus Cenococcum geophilum.</title>
        <authorList>
            <consortium name="DOE Joint Genome Institute"/>
            <person name="Peter M."/>
            <person name="Kohler A."/>
            <person name="Ohm R.A."/>
            <person name="Kuo A."/>
            <person name="Krutzmann J."/>
            <person name="Morin E."/>
            <person name="Arend M."/>
            <person name="Barry K.W."/>
            <person name="Binder M."/>
            <person name="Choi C."/>
            <person name="Clum A."/>
            <person name="Copeland A."/>
            <person name="Grisel N."/>
            <person name="Haridas S."/>
            <person name="Kipfer T."/>
            <person name="LaButti K."/>
            <person name="Lindquist E."/>
            <person name="Lipzen A."/>
            <person name="Maire R."/>
            <person name="Meier B."/>
            <person name="Mihaltcheva S."/>
            <person name="Molinier V."/>
            <person name="Murat C."/>
            <person name="Poggeler S."/>
            <person name="Quandt C.A."/>
            <person name="Sperisen C."/>
            <person name="Tritt A."/>
            <person name="Tisserant E."/>
            <person name="Crous P.W."/>
            <person name="Henrissat B."/>
            <person name="Nehls U."/>
            <person name="Egli S."/>
            <person name="Spatafora J.W."/>
            <person name="Grigoriev I.V."/>
            <person name="Martin F.M."/>
        </authorList>
    </citation>
    <scope>NUCLEOTIDE SEQUENCE [LARGE SCALE GENOMIC DNA]</scope>
    <source>
        <strain evidence="2 3">CBS 459.81</strain>
    </source>
</reference>
<dbReference type="OrthoDB" id="3933054at2759"/>
<name>A0A8E2DYD1_9PEZI</name>
<protein>
    <submittedName>
        <fullName evidence="2">DGPFAETKE family protein</fullName>
    </submittedName>
</protein>
<proteinExistence type="predicted"/>
<evidence type="ECO:0000313" key="2">
    <source>
        <dbReference type="EMBL" id="OCK74017.1"/>
    </source>
</evidence>